<name>A0A381EC15_9GAMM</name>
<dbReference type="InterPro" id="IPR036611">
    <property type="entry name" value="Trigger_fac_ribosome-bd_sf"/>
</dbReference>
<evidence type="ECO:0000256" key="8">
    <source>
        <dbReference type="ARBA" id="ARBA00023235"/>
    </source>
</evidence>
<comment type="domain">
    <text evidence="11">Consists of 3 domains; the N-terminus binds the ribosome, the middle domain has PPIase activity, while the C-terminus has intrinsic chaperone activity on its own.</text>
</comment>
<evidence type="ECO:0000256" key="3">
    <source>
        <dbReference type="ARBA" id="ARBA00013194"/>
    </source>
</evidence>
<evidence type="ECO:0000256" key="11">
    <source>
        <dbReference type="HAMAP-Rule" id="MF_00303"/>
    </source>
</evidence>
<evidence type="ECO:0000313" key="15">
    <source>
        <dbReference type="EMBL" id="SUX24423.1"/>
    </source>
</evidence>
<comment type="catalytic activity">
    <reaction evidence="1 11 12">
        <text>[protein]-peptidylproline (omega=180) = [protein]-peptidylproline (omega=0)</text>
        <dbReference type="Rhea" id="RHEA:16237"/>
        <dbReference type="Rhea" id="RHEA-COMP:10747"/>
        <dbReference type="Rhea" id="RHEA-COMP:10748"/>
        <dbReference type="ChEBI" id="CHEBI:83833"/>
        <dbReference type="ChEBI" id="CHEBI:83834"/>
        <dbReference type="EC" id="5.2.1.8"/>
    </reaction>
</comment>
<feature type="domain" description="PPIase FKBP-type" evidence="14">
    <location>
        <begin position="162"/>
        <end position="247"/>
    </location>
</feature>
<accession>A0A381EC15</accession>
<comment type="function">
    <text evidence="11">Involved in protein export. Acts as a chaperone by maintaining the newly synthesized protein in an open conformation. Functions as a peptidyl-prolyl cis-trans isomerase.</text>
</comment>
<dbReference type="EMBL" id="UFUW01000001">
    <property type="protein sequence ID" value="SUX24423.1"/>
    <property type="molecule type" value="Genomic_DNA"/>
</dbReference>
<reference evidence="15 16" key="1">
    <citation type="submission" date="2018-06" db="EMBL/GenBank/DDBJ databases">
        <authorList>
            <consortium name="Pathogen Informatics"/>
            <person name="Doyle S."/>
        </authorList>
    </citation>
    <scope>NUCLEOTIDE SEQUENCE [LARGE SCALE GENOMIC DNA]</scope>
    <source>
        <strain evidence="15 16">NCTC13294</strain>
    </source>
</reference>
<dbReference type="PROSITE" id="PS50059">
    <property type="entry name" value="FKBP_PPIASE"/>
    <property type="match status" value="1"/>
</dbReference>
<proteinExistence type="inferred from homology"/>
<keyword evidence="7 11" id="KW-0143">Chaperone</keyword>
<dbReference type="GO" id="GO:0044183">
    <property type="term" value="F:protein folding chaperone"/>
    <property type="evidence" value="ECO:0007669"/>
    <property type="project" value="TreeGrafter"/>
</dbReference>
<dbReference type="InterPro" id="IPR005215">
    <property type="entry name" value="Trig_fac"/>
</dbReference>
<sequence>MQSSVEHLEGLTHKLTVEVPAERLDQEVEKRLKDIRPRIRIDGFRPGKVPPAVVKQKYGDSVRQDVLGEIIDETYREAIKDGGYAPAASPQIELVSGMAVNEPVKYIATFEVMPEVNVQGLDSISITLPHTTIGDKDVDDMITTLRRQQGTFVEVDKAAEDGDRVTVDFVGRIDDVAFDGGSGENVNFIIGNGQMLPDFEQGLRGGKAGEERTFDVHFPEDYHGKDVAGKTAQFTATVKKVEQLNLPEVDGTFIQAFGIKDGDVDAFRKAIYDNMARELNNAMLRIRRAYMFDALLEKNAEQPVAEGMVRNEIARMAREMQLERQIPDAKAREELATRVFDEAARGRVRLSLLINKLFDERKPELDKARVEARIQSIATTYEDPQEIINFYNNDRDARTNLEAAILEERLIDQLYEQAQVSEEEKTFQEVMALGQQRG</sequence>
<evidence type="ECO:0000313" key="16">
    <source>
        <dbReference type="Proteomes" id="UP000254572"/>
    </source>
</evidence>
<dbReference type="SUPFAM" id="SSF102735">
    <property type="entry name" value="Trigger factor ribosome-binding domain"/>
    <property type="match status" value="1"/>
</dbReference>
<dbReference type="GO" id="GO:0005737">
    <property type="term" value="C:cytoplasm"/>
    <property type="evidence" value="ECO:0007669"/>
    <property type="project" value="UniProtKB-SubCell"/>
</dbReference>
<dbReference type="InterPro" id="IPR001179">
    <property type="entry name" value="PPIase_FKBP_dom"/>
</dbReference>
<dbReference type="AlphaFoldDB" id="A0A381EC15"/>
<evidence type="ECO:0000256" key="12">
    <source>
        <dbReference type="PROSITE-ProRule" id="PRU00277"/>
    </source>
</evidence>
<dbReference type="NCBIfam" id="TIGR00115">
    <property type="entry name" value="tig"/>
    <property type="match status" value="1"/>
</dbReference>
<dbReference type="Pfam" id="PF05698">
    <property type="entry name" value="Trigger_C"/>
    <property type="match status" value="1"/>
</dbReference>
<evidence type="ECO:0000256" key="7">
    <source>
        <dbReference type="ARBA" id="ARBA00023186"/>
    </source>
</evidence>
<evidence type="ECO:0000256" key="1">
    <source>
        <dbReference type="ARBA" id="ARBA00000971"/>
    </source>
</evidence>
<dbReference type="Pfam" id="PF05697">
    <property type="entry name" value="Trigger_N"/>
    <property type="match status" value="1"/>
</dbReference>
<dbReference type="GO" id="GO:0051301">
    <property type="term" value="P:cell division"/>
    <property type="evidence" value="ECO:0007669"/>
    <property type="project" value="UniProtKB-KW"/>
</dbReference>
<dbReference type="GO" id="GO:0003755">
    <property type="term" value="F:peptidyl-prolyl cis-trans isomerase activity"/>
    <property type="evidence" value="ECO:0007669"/>
    <property type="project" value="UniProtKB-UniRule"/>
</dbReference>
<dbReference type="RefSeq" id="WP_115612066.1">
    <property type="nucleotide sequence ID" value="NZ_JBHLZC010000002.1"/>
</dbReference>
<evidence type="ECO:0000256" key="4">
    <source>
        <dbReference type="ARBA" id="ARBA00016902"/>
    </source>
</evidence>
<keyword evidence="9 11" id="KW-0131">Cell cycle</keyword>
<gene>
    <name evidence="11 15" type="primary">tig</name>
    <name evidence="15" type="ORF">NCTC13294_01861</name>
</gene>
<dbReference type="InterPro" id="IPR008880">
    <property type="entry name" value="Trigger_fac_C"/>
</dbReference>
<keyword evidence="11" id="KW-0963">Cytoplasm</keyword>
<evidence type="ECO:0000256" key="5">
    <source>
        <dbReference type="ARBA" id="ARBA00022618"/>
    </source>
</evidence>
<evidence type="ECO:0000256" key="10">
    <source>
        <dbReference type="ARBA" id="ARBA00029986"/>
    </source>
</evidence>
<dbReference type="GO" id="GO:0043335">
    <property type="term" value="P:protein unfolding"/>
    <property type="evidence" value="ECO:0007669"/>
    <property type="project" value="TreeGrafter"/>
</dbReference>
<keyword evidence="16" id="KW-1185">Reference proteome</keyword>
<dbReference type="InterPro" id="IPR027304">
    <property type="entry name" value="Trigger_fact/SurA_dom_sf"/>
</dbReference>
<evidence type="ECO:0000256" key="13">
    <source>
        <dbReference type="RuleBase" id="RU003914"/>
    </source>
</evidence>
<dbReference type="SUPFAM" id="SSF54534">
    <property type="entry name" value="FKBP-like"/>
    <property type="match status" value="1"/>
</dbReference>
<dbReference type="PIRSF" id="PIRSF003095">
    <property type="entry name" value="Trigger_factor"/>
    <property type="match status" value="1"/>
</dbReference>
<evidence type="ECO:0000259" key="14">
    <source>
        <dbReference type="PROSITE" id="PS50059"/>
    </source>
</evidence>
<dbReference type="PANTHER" id="PTHR30560">
    <property type="entry name" value="TRIGGER FACTOR CHAPERONE AND PEPTIDYL-PROLYL CIS/TRANS ISOMERASE"/>
    <property type="match status" value="1"/>
</dbReference>
<keyword evidence="5 11" id="KW-0132">Cell division</keyword>
<comment type="subcellular location">
    <subcellularLocation>
        <location evidence="11">Cytoplasm</location>
    </subcellularLocation>
    <text evidence="11">About half TF is bound to the ribosome near the polypeptide exit tunnel while the other half is free in the cytoplasm.</text>
</comment>
<dbReference type="FunFam" id="3.10.50.40:FF:000001">
    <property type="entry name" value="Trigger factor"/>
    <property type="match status" value="1"/>
</dbReference>
<dbReference type="Proteomes" id="UP000254572">
    <property type="component" value="Unassembled WGS sequence"/>
</dbReference>
<organism evidence="15 16">
    <name type="scientific">Cardiobacterium valvarum</name>
    <dbReference type="NCBI Taxonomy" id="194702"/>
    <lineage>
        <taxon>Bacteria</taxon>
        <taxon>Pseudomonadati</taxon>
        <taxon>Pseudomonadota</taxon>
        <taxon>Gammaproteobacteria</taxon>
        <taxon>Cardiobacteriales</taxon>
        <taxon>Cardiobacteriaceae</taxon>
        <taxon>Cardiobacterium</taxon>
    </lineage>
</organism>
<evidence type="ECO:0000256" key="9">
    <source>
        <dbReference type="ARBA" id="ARBA00023306"/>
    </source>
</evidence>
<dbReference type="Gene3D" id="3.30.70.1050">
    <property type="entry name" value="Trigger factor ribosome-binding domain"/>
    <property type="match status" value="1"/>
</dbReference>
<keyword evidence="8 11" id="KW-0413">Isomerase</keyword>
<dbReference type="EC" id="5.2.1.8" evidence="3 11"/>
<evidence type="ECO:0000256" key="2">
    <source>
        <dbReference type="ARBA" id="ARBA00005464"/>
    </source>
</evidence>
<dbReference type="InterPro" id="IPR046357">
    <property type="entry name" value="PPIase_dom_sf"/>
</dbReference>
<dbReference type="GO" id="GO:0043022">
    <property type="term" value="F:ribosome binding"/>
    <property type="evidence" value="ECO:0007669"/>
    <property type="project" value="TreeGrafter"/>
</dbReference>
<dbReference type="InterPro" id="IPR037041">
    <property type="entry name" value="Trigger_fac_C_sf"/>
</dbReference>
<dbReference type="InterPro" id="IPR008881">
    <property type="entry name" value="Trigger_fac_ribosome-bd_bac"/>
</dbReference>
<dbReference type="SUPFAM" id="SSF109998">
    <property type="entry name" value="Triger factor/SurA peptide-binding domain-like"/>
    <property type="match status" value="1"/>
</dbReference>
<dbReference type="OrthoDB" id="9767721at2"/>
<dbReference type="GO" id="GO:0051083">
    <property type="term" value="P:'de novo' cotranslational protein folding"/>
    <property type="evidence" value="ECO:0007669"/>
    <property type="project" value="TreeGrafter"/>
</dbReference>
<dbReference type="GO" id="GO:0015031">
    <property type="term" value="P:protein transport"/>
    <property type="evidence" value="ECO:0007669"/>
    <property type="project" value="UniProtKB-UniRule"/>
</dbReference>
<dbReference type="Gene3D" id="3.10.50.40">
    <property type="match status" value="1"/>
</dbReference>
<dbReference type="HAMAP" id="MF_00303">
    <property type="entry name" value="Trigger_factor_Tig"/>
    <property type="match status" value="1"/>
</dbReference>
<keyword evidence="6 11" id="KW-0697">Rotamase</keyword>
<comment type="similarity">
    <text evidence="2 11 13">Belongs to the FKBP-type PPIase family. Tig subfamily.</text>
</comment>
<dbReference type="Pfam" id="PF00254">
    <property type="entry name" value="FKBP_C"/>
    <property type="match status" value="1"/>
</dbReference>
<dbReference type="PANTHER" id="PTHR30560:SF3">
    <property type="entry name" value="TRIGGER FACTOR-LIKE PROTEIN TIG, CHLOROPLASTIC"/>
    <property type="match status" value="1"/>
</dbReference>
<dbReference type="Gene3D" id="1.10.3120.10">
    <property type="entry name" value="Trigger factor, C-terminal domain"/>
    <property type="match status" value="1"/>
</dbReference>
<protein>
    <recommendedName>
        <fullName evidence="4 11">Trigger factor</fullName>
        <shortName evidence="11">TF</shortName>
        <ecNumber evidence="3 11">5.2.1.8</ecNumber>
    </recommendedName>
    <alternativeName>
        <fullName evidence="10 11">PPIase</fullName>
    </alternativeName>
</protein>
<evidence type="ECO:0000256" key="6">
    <source>
        <dbReference type="ARBA" id="ARBA00023110"/>
    </source>
</evidence>